<evidence type="ECO:0000256" key="1">
    <source>
        <dbReference type="SAM" id="SignalP"/>
    </source>
</evidence>
<gene>
    <name evidence="2" type="ORF">IMSAGC017_02111</name>
    <name evidence="3" type="ORF">SAMN04489758_1065</name>
</gene>
<name>A0A1I0DF52_9FIRM</name>
<feature type="signal peptide" evidence="1">
    <location>
        <begin position="1"/>
        <end position="25"/>
    </location>
</feature>
<organism evidence="3 4">
    <name type="scientific">Thomasclavelia cocleata</name>
    <dbReference type="NCBI Taxonomy" id="69824"/>
    <lineage>
        <taxon>Bacteria</taxon>
        <taxon>Bacillati</taxon>
        <taxon>Bacillota</taxon>
        <taxon>Erysipelotrichia</taxon>
        <taxon>Erysipelotrichales</taxon>
        <taxon>Coprobacillaceae</taxon>
        <taxon>Thomasclavelia</taxon>
    </lineage>
</organism>
<evidence type="ECO:0000313" key="5">
    <source>
        <dbReference type="Proteomes" id="UP000490821"/>
    </source>
</evidence>
<reference evidence="4" key="2">
    <citation type="submission" date="2016-10" db="EMBL/GenBank/DDBJ databases">
        <authorList>
            <person name="Varghese N."/>
            <person name="Submissions S."/>
        </authorList>
    </citation>
    <scope>NUCLEOTIDE SEQUENCE [LARGE SCALE GENOMIC DNA]</scope>
    <source>
        <strain evidence="4">DSM 1551</strain>
    </source>
</reference>
<dbReference type="EMBL" id="FOIN01000006">
    <property type="protein sequence ID" value="SET31025.1"/>
    <property type="molecule type" value="Genomic_DNA"/>
</dbReference>
<keyword evidence="4" id="KW-1185">Reference proteome</keyword>
<dbReference type="Proteomes" id="UP000490821">
    <property type="component" value="Unassembled WGS sequence"/>
</dbReference>
<sequence>MKHKKILCCFVSTLLFGLFIVPVMAAESSNQTTDGKYIVSVTCNANGSSHTINARNGATYPMGKAYVTYSVSGSVKENVSVNGASYRSYWTASRPKKSDNETFINATTSGYGIKVYTSN</sequence>
<dbReference type="Proteomes" id="UP000198558">
    <property type="component" value="Unassembled WGS sequence"/>
</dbReference>
<evidence type="ECO:0000313" key="3">
    <source>
        <dbReference type="EMBL" id="SET31025.1"/>
    </source>
</evidence>
<dbReference type="AlphaFoldDB" id="A0A1I0DF52"/>
<dbReference type="RefSeq" id="WP_092352774.1">
    <property type="nucleotide sequence ID" value="NZ_BLMI01000258.1"/>
</dbReference>
<accession>A0A1I0DF52</accession>
<evidence type="ECO:0000313" key="4">
    <source>
        <dbReference type="Proteomes" id="UP000198558"/>
    </source>
</evidence>
<dbReference type="EMBL" id="BLMI01000258">
    <property type="protein sequence ID" value="GFI42065.1"/>
    <property type="molecule type" value="Genomic_DNA"/>
</dbReference>
<protein>
    <submittedName>
        <fullName evidence="3">Uncharacterized protein</fullName>
    </submittedName>
</protein>
<reference evidence="2 5" key="3">
    <citation type="journal article" date="2020" name="Microbiome">
        <title>Single-cell genomics of uncultured bacteria reveals dietary fiber responders in the mouse gut microbiota.</title>
        <authorList>
            <person name="Chijiiwa R."/>
            <person name="Hosokawa M."/>
            <person name="Kogawa M."/>
            <person name="Nishikawa Y."/>
            <person name="Ide K."/>
            <person name="Sakanashi C."/>
            <person name="Takahashi K."/>
            <person name="Takeyama H."/>
        </authorList>
    </citation>
    <scope>NUCLEOTIDE SEQUENCE [LARGE SCALE GENOMIC DNA]</scope>
    <source>
        <strain evidence="2">IMSAGC_017</strain>
    </source>
</reference>
<keyword evidence="1" id="KW-0732">Signal</keyword>
<feature type="chain" id="PRO_5036020798" evidence="1">
    <location>
        <begin position="26"/>
        <end position="119"/>
    </location>
</feature>
<evidence type="ECO:0000313" key="2">
    <source>
        <dbReference type="EMBL" id="GFI42065.1"/>
    </source>
</evidence>
<reference evidence="3" key="1">
    <citation type="submission" date="2016-10" db="EMBL/GenBank/DDBJ databases">
        <authorList>
            <person name="de Groot N.N."/>
        </authorList>
    </citation>
    <scope>NUCLEOTIDE SEQUENCE [LARGE SCALE GENOMIC DNA]</scope>
    <source>
        <strain evidence="3">DSM 1551</strain>
    </source>
</reference>
<dbReference type="GeneID" id="78287843"/>
<proteinExistence type="predicted"/>